<dbReference type="InterPro" id="IPR009057">
    <property type="entry name" value="Homeodomain-like_sf"/>
</dbReference>
<comment type="subcellular location">
    <subcellularLocation>
        <location evidence="1 2">Nucleus</location>
    </subcellularLocation>
</comment>
<feature type="compositionally biased region" description="Polar residues" evidence="3">
    <location>
        <begin position="1"/>
        <end position="11"/>
    </location>
</feature>
<dbReference type="AlphaFoldDB" id="A0A8H5BPN9"/>
<dbReference type="PROSITE" id="PS50071">
    <property type="entry name" value="HOMEOBOX_2"/>
    <property type="match status" value="1"/>
</dbReference>
<dbReference type="InterPro" id="IPR001138">
    <property type="entry name" value="Zn2Cys6_DnaBD"/>
</dbReference>
<feature type="compositionally biased region" description="Basic and acidic residues" evidence="3">
    <location>
        <begin position="308"/>
        <end position="322"/>
    </location>
</feature>
<dbReference type="Pfam" id="PF00046">
    <property type="entry name" value="Homeodomain"/>
    <property type="match status" value="1"/>
</dbReference>
<dbReference type="GO" id="GO:0005634">
    <property type="term" value="C:nucleus"/>
    <property type="evidence" value="ECO:0007669"/>
    <property type="project" value="UniProtKB-SubCell"/>
</dbReference>
<evidence type="ECO:0008006" key="8">
    <source>
        <dbReference type="Google" id="ProtNLM"/>
    </source>
</evidence>
<dbReference type="Gene3D" id="4.10.240.10">
    <property type="entry name" value="Zn(2)-C6 fungal-type DNA-binding domain"/>
    <property type="match status" value="1"/>
</dbReference>
<evidence type="ECO:0000313" key="7">
    <source>
        <dbReference type="Proteomes" id="UP000567179"/>
    </source>
</evidence>
<comment type="caution">
    <text evidence="6">The sequence shown here is derived from an EMBL/GenBank/DDBJ whole genome shotgun (WGS) entry which is preliminary data.</text>
</comment>
<gene>
    <name evidence="6" type="ORF">D9619_003988</name>
</gene>
<keyword evidence="1 2" id="KW-0371">Homeobox</keyword>
<keyword evidence="1 2" id="KW-0238">DNA-binding</keyword>
<evidence type="ECO:0000256" key="1">
    <source>
        <dbReference type="PROSITE-ProRule" id="PRU00108"/>
    </source>
</evidence>
<evidence type="ECO:0000256" key="2">
    <source>
        <dbReference type="RuleBase" id="RU000682"/>
    </source>
</evidence>
<organism evidence="6 7">
    <name type="scientific">Psilocybe cf. subviscida</name>
    <dbReference type="NCBI Taxonomy" id="2480587"/>
    <lineage>
        <taxon>Eukaryota</taxon>
        <taxon>Fungi</taxon>
        <taxon>Dikarya</taxon>
        <taxon>Basidiomycota</taxon>
        <taxon>Agaricomycotina</taxon>
        <taxon>Agaricomycetes</taxon>
        <taxon>Agaricomycetidae</taxon>
        <taxon>Agaricales</taxon>
        <taxon>Agaricineae</taxon>
        <taxon>Strophariaceae</taxon>
        <taxon>Psilocybe</taxon>
    </lineage>
</organism>
<dbReference type="SMART" id="SM00066">
    <property type="entry name" value="GAL4"/>
    <property type="match status" value="1"/>
</dbReference>
<feature type="DNA-binding region" description="Homeobox" evidence="1">
    <location>
        <begin position="377"/>
        <end position="436"/>
    </location>
</feature>
<feature type="region of interest" description="Disordered" evidence="3">
    <location>
        <begin position="305"/>
        <end position="383"/>
    </location>
</feature>
<dbReference type="GO" id="GO:1990837">
    <property type="term" value="F:sequence-specific double-stranded DNA binding"/>
    <property type="evidence" value="ECO:0007669"/>
    <property type="project" value="TreeGrafter"/>
</dbReference>
<feature type="domain" description="Homeobox" evidence="5">
    <location>
        <begin position="375"/>
        <end position="435"/>
    </location>
</feature>
<evidence type="ECO:0000313" key="6">
    <source>
        <dbReference type="EMBL" id="KAF5326746.1"/>
    </source>
</evidence>
<dbReference type="CDD" id="cd00067">
    <property type="entry name" value="GAL4"/>
    <property type="match status" value="1"/>
</dbReference>
<name>A0A8H5BPN9_9AGAR</name>
<dbReference type="PANTHER" id="PTHR46255">
    <property type="entry name" value="SHORT STATURE HOMEOBOX"/>
    <property type="match status" value="1"/>
</dbReference>
<evidence type="ECO:0000259" key="5">
    <source>
        <dbReference type="PROSITE" id="PS50071"/>
    </source>
</evidence>
<feature type="region of interest" description="Disordered" evidence="3">
    <location>
        <begin position="1"/>
        <end position="20"/>
    </location>
</feature>
<sequence length="565" mass="63493">MFVPFTTSRQPQRAVKRRESSKACSRCRSRKLKCDGEKPICGTCRRHPRDDECRYYVDGLGRSKRKMLEYQHYADEPEKSKRKMLEDAVSRLEARLLELENPQRSSPSVPDPYHWMGTDTEFTESRGHSASPYQFPTPIPPRLPPPQIPPVTVGSSYQGLGYIRRPISFTNGGTSPSGTVYLYSEMPADVPPRSGSSLFSSASNIEIGGGQFSADSSSHRNNTSFTINLHHGHPADHSSLSREPFDSITGANPSALYGSAGYPKYNLFRGRRYNPITSSFEPLNTTKLGGLSTADLRRMTVPTMIAEKWGDPTEEHTREQPMAKHIRRASPQTYERRSSRSSPSSDSYDELTDDEADNDRWLDPHQPLQPTFSMPKKRRTRSALTPHQLAMLHALLAQSRFPTTAMREEVGRSIGLSARKVQIWFQNQRQKGRSSHSGPSSDSNDELADDEADNGRRLDPHQPLQPTFASPEKKRTSTLTLHQSAVLHALLAQSRFPTTAMREEVGRSIGLSARKVQVGLTVQSRCYSARIDLYQSDRYGFRIRDRWRGNPIAKATPDCLNTGLS</sequence>
<feature type="compositionally biased region" description="Acidic residues" evidence="3">
    <location>
        <begin position="347"/>
        <end position="357"/>
    </location>
</feature>
<feature type="domain" description="Zn(2)-C6 fungal-type" evidence="4">
    <location>
        <begin position="23"/>
        <end position="55"/>
    </location>
</feature>
<dbReference type="InterPro" id="IPR052631">
    <property type="entry name" value="Paired_homeobox_Bicoid"/>
</dbReference>
<dbReference type="SMART" id="SM00389">
    <property type="entry name" value="HOX"/>
    <property type="match status" value="2"/>
</dbReference>
<dbReference type="SUPFAM" id="SSF57701">
    <property type="entry name" value="Zn2/Cys6 DNA-binding domain"/>
    <property type="match status" value="1"/>
</dbReference>
<reference evidence="6 7" key="1">
    <citation type="journal article" date="2020" name="ISME J.">
        <title>Uncovering the hidden diversity of litter-decomposition mechanisms in mushroom-forming fungi.</title>
        <authorList>
            <person name="Floudas D."/>
            <person name="Bentzer J."/>
            <person name="Ahren D."/>
            <person name="Johansson T."/>
            <person name="Persson P."/>
            <person name="Tunlid A."/>
        </authorList>
    </citation>
    <scope>NUCLEOTIDE SEQUENCE [LARGE SCALE GENOMIC DNA]</scope>
    <source>
        <strain evidence="6 7">CBS 101986</strain>
    </source>
</reference>
<proteinExistence type="predicted"/>
<keyword evidence="7" id="KW-1185">Reference proteome</keyword>
<dbReference type="EMBL" id="JAACJJ010000014">
    <property type="protein sequence ID" value="KAF5326746.1"/>
    <property type="molecule type" value="Genomic_DNA"/>
</dbReference>
<evidence type="ECO:0000256" key="3">
    <source>
        <dbReference type="SAM" id="MobiDB-lite"/>
    </source>
</evidence>
<dbReference type="PANTHER" id="PTHR46255:SF3">
    <property type="entry name" value="HOMEOBOX DOMAIN-CONTAINING PROTEIN"/>
    <property type="match status" value="1"/>
</dbReference>
<dbReference type="CDD" id="cd00086">
    <property type="entry name" value="homeodomain"/>
    <property type="match status" value="2"/>
</dbReference>
<dbReference type="Gene3D" id="1.10.10.60">
    <property type="entry name" value="Homeodomain-like"/>
    <property type="match status" value="2"/>
</dbReference>
<dbReference type="InterPro" id="IPR001356">
    <property type="entry name" value="HD"/>
</dbReference>
<dbReference type="Pfam" id="PF00172">
    <property type="entry name" value="Zn_clus"/>
    <property type="match status" value="1"/>
</dbReference>
<dbReference type="SUPFAM" id="SSF46689">
    <property type="entry name" value="Homeodomain-like"/>
    <property type="match status" value="1"/>
</dbReference>
<evidence type="ECO:0000259" key="4">
    <source>
        <dbReference type="PROSITE" id="PS50048"/>
    </source>
</evidence>
<feature type="compositionally biased region" description="Acidic residues" evidence="3">
    <location>
        <begin position="443"/>
        <end position="452"/>
    </location>
</feature>
<dbReference type="InterPro" id="IPR036864">
    <property type="entry name" value="Zn2-C6_fun-type_DNA-bd_sf"/>
</dbReference>
<protein>
    <recommendedName>
        <fullName evidence="8">Zn(2)-C6 fungal-type domain-containing protein</fullName>
    </recommendedName>
</protein>
<dbReference type="PROSITE" id="PS50048">
    <property type="entry name" value="ZN2_CY6_FUNGAL_2"/>
    <property type="match status" value="1"/>
</dbReference>
<accession>A0A8H5BPN9</accession>
<keyword evidence="1 2" id="KW-0539">Nucleus</keyword>
<feature type="region of interest" description="Disordered" evidence="3">
    <location>
        <begin position="427"/>
        <end position="477"/>
    </location>
</feature>
<dbReference type="GO" id="GO:0008270">
    <property type="term" value="F:zinc ion binding"/>
    <property type="evidence" value="ECO:0007669"/>
    <property type="project" value="InterPro"/>
</dbReference>
<dbReference type="PROSITE" id="PS00463">
    <property type="entry name" value="ZN2_CY6_FUNGAL_1"/>
    <property type="match status" value="1"/>
</dbReference>
<dbReference type="GO" id="GO:0000981">
    <property type="term" value="F:DNA-binding transcription factor activity, RNA polymerase II-specific"/>
    <property type="evidence" value="ECO:0007669"/>
    <property type="project" value="InterPro"/>
</dbReference>
<dbReference type="OrthoDB" id="6159439at2759"/>
<dbReference type="Proteomes" id="UP000567179">
    <property type="component" value="Unassembled WGS sequence"/>
</dbReference>